<organism evidence="2 3">
    <name type="scientific">Klebsiella pneumoniae</name>
    <dbReference type="NCBI Taxonomy" id="573"/>
    <lineage>
        <taxon>Bacteria</taxon>
        <taxon>Pseudomonadati</taxon>
        <taxon>Pseudomonadota</taxon>
        <taxon>Gammaproteobacteria</taxon>
        <taxon>Enterobacterales</taxon>
        <taxon>Enterobacteriaceae</taxon>
        <taxon>Klebsiella/Raoultella group</taxon>
        <taxon>Klebsiella</taxon>
        <taxon>Klebsiella pneumoniae complex</taxon>
    </lineage>
</organism>
<name>A0A422ZT95_KLEPN</name>
<sequence length="232" mass="26102">MSTSEVLDFLNKNSGALTVLFTAVVTISTVVYSILTGKLVSETTKMRQVQTEPKIEITIKPFDFAINIVRLHVRNIGLGPAINVTFNMKVISGGEIAQALIDEFSKANFLQIGLKYFGPAQERYSHYTQLTKQYNEKIESIIVIEISYQSTTGVKYIEQSIVDMSELKGAYQLGTPNLYSMAKSLEKIQKDISHIVSGHKKISAQIYTAEDRQKEEEDLKAFIEKNQNKHNT</sequence>
<dbReference type="AlphaFoldDB" id="A0A422ZT95"/>
<reference evidence="2 3" key="1">
    <citation type="submission" date="2018-10" db="EMBL/GenBank/DDBJ databases">
        <authorList>
            <person name="Vanduin D."/>
            <person name="Fouts D."/>
            <person name="Wright M."/>
            <person name="Sutton G."/>
            <person name="Nguyen K."/>
            <person name="Kreiswirth B."/>
            <person name="Chen L."/>
            <person name="Rojas L."/>
            <person name="Hujer A."/>
            <person name="Hujer K."/>
            <person name="Bonomo R."/>
            <person name="Adams M."/>
        </authorList>
    </citation>
    <scope>NUCLEOTIDE SEQUENCE [LARGE SCALE GENOMIC DNA]</scope>
    <source>
        <strain evidence="2 3">CRK0165</strain>
    </source>
</reference>
<dbReference type="Proteomes" id="UP000283322">
    <property type="component" value="Unassembled WGS sequence"/>
</dbReference>
<proteinExistence type="predicted"/>
<dbReference type="EMBL" id="MPYG04000113">
    <property type="protein sequence ID" value="ROG94896.1"/>
    <property type="molecule type" value="Genomic_DNA"/>
</dbReference>
<evidence type="ECO:0000256" key="1">
    <source>
        <dbReference type="SAM" id="Phobius"/>
    </source>
</evidence>
<gene>
    <name evidence="2" type="ORF">BL124_00016370</name>
</gene>
<feature type="transmembrane region" description="Helical" evidence="1">
    <location>
        <begin position="15"/>
        <end position="35"/>
    </location>
</feature>
<evidence type="ECO:0000313" key="2">
    <source>
        <dbReference type="EMBL" id="ROG94896.1"/>
    </source>
</evidence>
<evidence type="ECO:0000313" key="3">
    <source>
        <dbReference type="Proteomes" id="UP000283322"/>
    </source>
</evidence>
<accession>A0A422ZT95</accession>
<keyword evidence="1" id="KW-0472">Membrane</keyword>
<keyword evidence="1" id="KW-0812">Transmembrane</keyword>
<dbReference type="RefSeq" id="WP_096923794.1">
    <property type="nucleotide sequence ID" value="NZ_CP163139.1"/>
</dbReference>
<comment type="caution">
    <text evidence="2">The sequence shown here is derived from an EMBL/GenBank/DDBJ whole genome shotgun (WGS) entry which is preliminary data.</text>
</comment>
<protein>
    <submittedName>
        <fullName evidence="2">Uncharacterized protein</fullName>
    </submittedName>
</protein>
<keyword evidence="1" id="KW-1133">Transmembrane helix</keyword>